<dbReference type="PROSITE" id="PS52029">
    <property type="entry name" value="LD_TPASE"/>
    <property type="match status" value="1"/>
</dbReference>
<evidence type="ECO:0000256" key="1">
    <source>
        <dbReference type="ARBA" id="ARBA00004752"/>
    </source>
</evidence>
<dbReference type="PANTHER" id="PTHR30582">
    <property type="entry name" value="L,D-TRANSPEPTIDASE"/>
    <property type="match status" value="1"/>
</dbReference>
<dbReference type="Gene3D" id="2.40.440.10">
    <property type="entry name" value="L,D-transpeptidase catalytic domain-like"/>
    <property type="match status" value="1"/>
</dbReference>
<evidence type="ECO:0000256" key="5">
    <source>
        <dbReference type="ARBA" id="ARBA00022801"/>
    </source>
</evidence>
<dbReference type="InterPro" id="IPR005490">
    <property type="entry name" value="LD_TPept_cat_dom"/>
</dbReference>
<gene>
    <name evidence="12" type="ORF">RISW2_05655</name>
</gene>
<comment type="pathway">
    <text evidence="1 9">Cell wall biogenesis; peptidoglycan biosynthesis.</text>
</comment>
<keyword evidence="13" id="KW-1185">Reference proteome</keyword>
<feature type="active site" description="Nucleophile" evidence="9">
    <location>
        <position position="151"/>
    </location>
</feature>
<dbReference type="Pfam" id="PF03734">
    <property type="entry name" value="YkuD"/>
    <property type="match status" value="1"/>
</dbReference>
<dbReference type="GO" id="GO:0071972">
    <property type="term" value="F:peptidoglycan L,D-transpeptidase activity"/>
    <property type="evidence" value="ECO:0007669"/>
    <property type="project" value="TreeGrafter"/>
</dbReference>
<keyword evidence="4" id="KW-0808">Transferase</keyword>
<evidence type="ECO:0000256" key="10">
    <source>
        <dbReference type="SAM" id="MobiDB-lite"/>
    </source>
</evidence>
<evidence type="ECO:0000256" key="4">
    <source>
        <dbReference type="ARBA" id="ARBA00022679"/>
    </source>
</evidence>
<evidence type="ECO:0000256" key="9">
    <source>
        <dbReference type="PROSITE-ProRule" id="PRU01373"/>
    </source>
</evidence>
<evidence type="ECO:0000256" key="6">
    <source>
        <dbReference type="ARBA" id="ARBA00022960"/>
    </source>
</evidence>
<keyword evidence="8 9" id="KW-0961">Cell wall biogenesis/degradation</keyword>
<dbReference type="PANTHER" id="PTHR30582:SF24">
    <property type="entry name" value="L,D-TRANSPEPTIDASE ERFK_SRFK-RELATED"/>
    <property type="match status" value="1"/>
</dbReference>
<dbReference type="GO" id="GO:0016757">
    <property type="term" value="F:glycosyltransferase activity"/>
    <property type="evidence" value="ECO:0007669"/>
    <property type="project" value="UniProtKB-KW"/>
</dbReference>
<organism evidence="12 13">
    <name type="scientific">Roseivivax isoporae LMG 25204</name>
    <dbReference type="NCBI Taxonomy" id="1449351"/>
    <lineage>
        <taxon>Bacteria</taxon>
        <taxon>Pseudomonadati</taxon>
        <taxon>Pseudomonadota</taxon>
        <taxon>Alphaproteobacteria</taxon>
        <taxon>Rhodobacterales</taxon>
        <taxon>Roseobacteraceae</taxon>
        <taxon>Roseivivax</taxon>
    </lineage>
</organism>
<dbReference type="GO" id="GO:0008360">
    <property type="term" value="P:regulation of cell shape"/>
    <property type="evidence" value="ECO:0007669"/>
    <property type="project" value="UniProtKB-UniRule"/>
</dbReference>
<evidence type="ECO:0000256" key="3">
    <source>
        <dbReference type="ARBA" id="ARBA00022676"/>
    </source>
</evidence>
<keyword evidence="5" id="KW-0378">Hydrolase</keyword>
<feature type="active site" description="Proton donor/acceptor" evidence="9">
    <location>
        <position position="135"/>
    </location>
</feature>
<name>X7F6R0_9RHOB</name>
<accession>X7F6R0</accession>
<dbReference type="SUPFAM" id="SSF141523">
    <property type="entry name" value="L,D-transpeptidase catalytic domain-like"/>
    <property type="match status" value="1"/>
</dbReference>
<comment type="caution">
    <text evidence="12">The sequence shown here is derived from an EMBL/GenBank/DDBJ whole genome shotgun (WGS) entry which is preliminary data.</text>
</comment>
<keyword evidence="3" id="KW-0328">Glycosyltransferase</keyword>
<evidence type="ECO:0000259" key="11">
    <source>
        <dbReference type="PROSITE" id="PS52029"/>
    </source>
</evidence>
<dbReference type="EMBL" id="JAME01000017">
    <property type="protein sequence ID" value="ETX28577.1"/>
    <property type="molecule type" value="Genomic_DNA"/>
</dbReference>
<dbReference type="STRING" id="1449351.RISW2_05655"/>
<dbReference type="eggNOG" id="COG1376">
    <property type="taxonomic scope" value="Bacteria"/>
</dbReference>
<protein>
    <recommendedName>
        <fullName evidence="11">L,D-TPase catalytic domain-containing protein</fullName>
    </recommendedName>
</protein>
<evidence type="ECO:0000313" key="13">
    <source>
        <dbReference type="Proteomes" id="UP000023430"/>
    </source>
</evidence>
<dbReference type="InterPro" id="IPR050979">
    <property type="entry name" value="LD-transpeptidase"/>
</dbReference>
<dbReference type="GO" id="GO:0005576">
    <property type="term" value="C:extracellular region"/>
    <property type="evidence" value="ECO:0007669"/>
    <property type="project" value="TreeGrafter"/>
</dbReference>
<dbReference type="CDD" id="cd16913">
    <property type="entry name" value="YkuD_like"/>
    <property type="match status" value="1"/>
</dbReference>
<evidence type="ECO:0000256" key="8">
    <source>
        <dbReference type="ARBA" id="ARBA00023316"/>
    </source>
</evidence>
<comment type="similarity">
    <text evidence="2">Belongs to the YkuD family.</text>
</comment>
<dbReference type="GO" id="GO:0071555">
    <property type="term" value="P:cell wall organization"/>
    <property type="evidence" value="ECO:0007669"/>
    <property type="project" value="UniProtKB-UniRule"/>
</dbReference>
<dbReference type="InterPro" id="IPR038063">
    <property type="entry name" value="Transpep_catalytic_dom"/>
</dbReference>
<proteinExistence type="inferred from homology"/>
<dbReference type="GO" id="GO:0018104">
    <property type="term" value="P:peptidoglycan-protein cross-linking"/>
    <property type="evidence" value="ECO:0007669"/>
    <property type="project" value="TreeGrafter"/>
</dbReference>
<keyword evidence="7 9" id="KW-0573">Peptidoglycan synthesis</keyword>
<keyword evidence="6 9" id="KW-0133">Cell shape</keyword>
<dbReference type="UniPathway" id="UPA00219"/>
<evidence type="ECO:0000313" key="12">
    <source>
        <dbReference type="EMBL" id="ETX28577.1"/>
    </source>
</evidence>
<evidence type="ECO:0000256" key="2">
    <source>
        <dbReference type="ARBA" id="ARBA00005992"/>
    </source>
</evidence>
<feature type="domain" description="L,D-TPase catalytic" evidence="11">
    <location>
        <begin position="38"/>
        <end position="175"/>
    </location>
</feature>
<sequence length="206" mass="22491">MYDAVEDNGRIVPAIEAEYLSEDKKRQEVTYLAPYSPGTIVVDPGAKRLYRLLGNDRAMRYTVAVGAAGYGFSGQATVAYTRAWPNWTPTQNMLRREPEKYERYAAGVEGGLDNPLGARALYLYRNGRDTYYRIHGTPSPWTIGHDASSGCIRMFNQDAIHLAANVDKGARVIVLPREDRGKWTASDAGDAVAASADAGADATDPA</sequence>
<dbReference type="AlphaFoldDB" id="X7F6R0"/>
<evidence type="ECO:0000256" key="7">
    <source>
        <dbReference type="ARBA" id="ARBA00022984"/>
    </source>
</evidence>
<feature type="compositionally biased region" description="Low complexity" evidence="10">
    <location>
        <begin position="184"/>
        <end position="206"/>
    </location>
</feature>
<dbReference type="Proteomes" id="UP000023430">
    <property type="component" value="Unassembled WGS sequence"/>
</dbReference>
<feature type="region of interest" description="Disordered" evidence="10">
    <location>
        <begin position="183"/>
        <end position="206"/>
    </location>
</feature>
<reference evidence="12 13" key="1">
    <citation type="submission" date="2014-01" db="EMBL/GenBank/DDBJ databases">
        <title>Roseivivax isoporae LMG 25204 Genome Sequencing.</title>
        <authorList>
            <person name="Lai Q."/>
            <person name="Li G."/>
            <person name="Shao Z."/>
        </authorList>
    </citation>
    <scope>NUCLEOTIDE SEQUENCE [LARGE SCALE GENOMIC DNA]</scope>
    <source>
        <strain evidence="12 13">LMG 25204</strain>
    </source>
</reference>